<dbReference type="PANTHER" id="PTHR45947:SF3">
    <property type="entry name" value="SULFOQUINOVOSYL TRANSFERASE SQD2"/>
    <property type="match status" value="1"/>
</dbReference>
<dbReference type="Gene3D" id="3.40.50.2000">
    <property type="entry name" value="Glycogen Phosphorylase B"/>
    <property type="match status" value="2"/>
</dbReference>
<keyword evidence="3" id="KW-1185">Reference proteome</keyword>
<reference evidence="2 3" key="1">
    <citation type="submission" date="2016-03" db="EMBL/GenBank/DDBJ databases">
        <title>Complete genome sequence of Pedobacter cryoconitis PAMC 27485.</title>
        <authorList>
            <person name="Lee J."/>
            <person name="Kim O.-S."/>
        </authorList>
    </citation>
    <scope>NUCLEOTIDE SEQUENCE [LARGE SCALE GENOMIC DNA]</scope>
    <source>
        <strain evidence="2 3">PAMC 27485</strain>
    </source>
</reference>
<dbReference type="Proteomes" id="UP000071561">
    <property type="component" value="Chromosome"/>
</dbReference>
<dbReference type="InterPro" id="IPR050194">
    <property type="entry name" value="Glycosyltransferase_grp1"/>
</dbReference>
<accession>A0A127VIW2</accession>
<dbReference type="SUPFAM" id="SSF53756">
    <property type="entry name" value="UDP-Glycosyltransferase/glycogen phosphorylase"/>
    <property type="match status" value="1"/>
</dbReference>
<dbReference type="EMBL" id="CP014504">
    <property type="protein sequence ID" value="AMQ01243.1"/>
    <property type="molecule type" value="Genomic_DNA"/>
</dbReference>
<dbReference type="PATRIC" id="fig|188932.3.peg.4562"/>
<protein>
    <submittedName>
        <fullName evidence="2">Glycosyl transferase family 1</fullName>
    </submittedName>
</protein>
<dbReference type="CDD" id="cd03801">
    <property type="entry name" value="GT4_PimA-like"/>
    <property type="match status" value="1"/>
</dbReference>
<organism evidence="2 3">
    <name type="scientific">Pedobacter cryoconitis</name>
    <dbReference type="NCBI Taxonomy" id="188932"/>
    <lineage>
        <taxon>Bacteria</taxon>
        <taxon>Pseudomonadati</taxon>
        <taxon>Bacteroidota</taxon>
        <taxon>Sphingobacteriia</taxon>
        <taxon>Sphingobacteriales</taxon>
        <taxon>Sphingobacteriaceae</taxon>
        <taxon>Pedobacter</taxon>
    </lineage>
</organism>
<dbReference type="AlphaFoldDB" id="A0A127VIW2"/>
<dbReference type="InterPro" id="IPR001296">
    <property type="entry name" value="Glyco_trans_1"/>
</dbReference>
<dbReference type="GO" id="GO:0016757">
    <property type="term" value="F:glycosyltransferase activity"/>
    <property type="evidence" value="ECO:0007669"/>
    <property type="project" value="InterPro"/>
</dbReference>
<proteinExistence type="predicted"/>
<keyword evidence="2" id="KW-0808">Transferase</keyword>
<evidence type="ECO:0000313" key="3">
    <source>
        <dbReference type="Proteomes" id="UP000071561"/>
    </source>
</evidence>
<evidence type="ECO:0000259" key="1">
    <source>
        <dbReference type="Pfam" id="PF00534"/>
    </source>
</evidence>
<dbReference type="KEGG" id="pcm:AY601_4400"/>
<gene>
    <name evidence="2" type="ORF">AY601_4400</name>
</gene>
<dbReference type="PANTHER" id="PTHR45947">
    <property type="entry name" value="SULFOQUINOVOSYL TRANSFERASE SQD2"/>
    <property type="match status" value="1"/>
</dbReference>
<name>A0A127VIW2_9SPHI</name>
<evidence type="ECO:0000313" key="2">
    <source>
        <dbReference type="EMBL" id="AMQ01243.1"/>
    </source>
</evidence>
<feature type="domain" description="Glycosyl transferase family 1" evidence="1">
    <location>
        <begin position="197"/>
        <end position="362"/>
    </location>
</feature>
<dbReference type="RefSeq" id="WP_068405067.1">
    <property type="nucleotide sequence ID" value="NZ_CP014504.1"/>
</dbReference>
<dbReference type="Pfam" id="PF00534">
    <property type="entry name" value="Glycos_transf_1"/>
    <property type="match status" value="1"/>
</dbReference>
<sequence>MRLAIITTHPIQYYAPVFKLLHERGQIPIKVFYTWGEKAVDNYDPGFDTNIKWDLPLLSGYPYEWVRNTSSDPGSHNFRGIINPDLIRNIEAWQPNAVLIYGWANQSHLKTLKHFKNKLPVFFRGDSTLLDPSGTLKKYARALFLKWIYRHVDQALYTGTNSKAYFKKYGLKEKQLIFAPHAIDNQRFAADRNKEVQELKIKLGIAQEDIIILFAGKFEQKKDPVLLLDSFLQLKKPDVHLLFVGNGALAQTLKQKAKYQPNVHFMDFENQSYMPVIYQSCDLFCLPSSGPGETWGLAVNEAMACSKAVLVSDKVGCAADLVKNEHNGSIFKARSITSLNEQLDFLVHKGKEELKHMGSNSKTIIDKWTFQIQAEAIESAFLKHE</sequence>